<dbReference type="CDD" id="cd07906">
    <property type="entry name" value="Adenylation_DNA_ligase_LigD_LigC"/>
    <property type="match status" value="1"/>
</dbReference>
<dbReference type="EMBL" id="JACXIZ010000033">
    <property type="protein sequence ID" value="MBD2847142.1"/>
    <property type="molecule type" value="Genomic_DNA"/>
</dbReference>
<dbReference type="Pfam" id="PF01068">
    <property type="entry name" value="DNA_ligase_A_M"/>
    <property type="match status" value="1"/>
</dbReference>
<dbReference type="Proteomes" id="UP000621560">
    <property type="component" value="Unassembled WGS sequence"/>
</dbReference>
<dbReference type="GO" id="GO:0003910">
    <property type="term" value="F:DNA ligase (ATP) activity"/>
    <property type="evidence" value="ECO:0007669"/>
    <property type="project" value="UniProtKB-EC"/>
</dbReference>
<name>A0A927GTX4_9BACL</name>
<evidence type="ECO:0000313" key="4">
    <source>
        <dbReference type="Proteomes" id="UP000621560"/>
    </source>
</evidence>
<keyword evidence="3" id="KW-0436">Ligase</keyword>
<dbReference type="InterPro" id="IPR012310">
    <property type="entry name" value="DNA_ligase_ATP-dep_cent"/>
</dbReference>
<dbReference type="GO" id="GO:0003677">
    <property type="term" value="F:DNA binding"/>
    <property type="evidence" value="ECO:0007669"/>
    <property type="project" value="InterPro"/>
</dbReference>
<reference evidence="3" key="1">
    <citation type="submission" date="2020-09" db="EMBL/GenBank/DDBJ databases">
        <title>A novel bacterium of genus Paenibacillus, isolated from South China Sea.</title>
        <authorList>
            <person name="Huang H."/>
            <person name="Mo K."/>
            <person name="Hu Y."/>
        </authorList>
    </citation>
    <scope>NUCLEOTIDE SEQUENCE</scope>
    <source>
        <strain evidence="3">IB182496</strain>
    </source>
</reference>
<evidence type="ECO:0000313" key="3">
    <source>
        <dbReference type="EMBL" id="MBD2847142.1"/>
    </source>
</evidence>
<dbReference type="Gene3D" id="3.30.470.30">
    <property type="entry name" value="DNA ligase/mRNA capping enzyme"/>
    <property type="match status" value="1"/>
</dbReference>
<accession>A0A927GTX4</accession>
<protein>
    <submittedName>
        <fullName evidence="3">DNA ligase</fullName>
    </submittedName>
</protein>
<dbReference type="GO" id="GO:0006303">
    <property type="term" value="P:double-strand break repair via nonhomologous end joining"/>
    <property type="evidence" value="ECO:0007669"/>
    <property type="project" value="TreeGrafter"/>
</dbReference>
<dbReference type="Gene3D" id="2.40.50.140">
    <property type="entry name" value="Nucleic acid-binding proteins"/>
    <property type="match status" value="1"/>
</dbReference>
<gene>
    <name evidence="3" type="ORF">IDH44_18235</name>
</gene>
<dbReference type="AlphaFoldDB" id="A0A927GTX4"/>
<dbReference type="PANTHER" id="PTHR45997:SF1">
    <property type="entry name" value="DNA LIGASE 4"/>
    <property type="match status" value="1"/>
</dbReference>
<proteinExistence type="predicted"/>
<feature type="domain" description="ATP-dependent DNA ligase family profile" evidence="2">
    <location>
        <begin position="102"/>
        <end position="230"/>
    </location>
</feature>
<dbReference type="GO" id="GO:0005524">
    <property type="term" value="F:ATP binding"/>
    <property type="evidence" value="ECO:0007669"/>
    <property type="project" value="InterPro"/>
</dbReference>
<dbReference type="InterPro" id="IPR029710">
    <property type="entry name" value="LIG4"/>
</dbReference>
<dbReference type="Gene3D" id="3.30.1490.70">
    <property type="match status" value="1"/>
</dbReference>
<comment type="catalytic activity">
    <reaction evidence="1">
        <text>ATP + (deoxyribonucleotide)n-3'-hydroxyl + 5'-phospho-(deoxyribonucleotide)m = (deoxyribonucleotide)n+m + AMP + diphosphate.</text>
        <dbReference type="EC" id="6.5.1.1"/>
    </reaction>
</comment>
<comment type="caution">
    <text evidence="3">The sequence shown here is derived from an EMBL/GenBank/DDBJ whole genome shotgun (WGS) entry which is preliminary data.</text>
</comment>
<dbReference type="SUPFAM" id="SSF56091">
    <property type="entry name" value="DNA ligase/mRNA capping enzyme, catalytic domain"/>
    <property type="match status" value="1"/>
</dbReference>
<organism evidence="3 4">
    <name type="scientific">Paenibacillus sabuli</name>
    <dbReference type="NCBI Taxonomy" id="2772509"/>
    <lineage>
        <taxon>Bacteria</taxon>
        <taxon>Bacillati</taxon>
        <taxon>Bacillota</taxon>
        <taxon>Bacilli</taxon>
        <taxon>Bacillales</taxon>
        <taxon>Paenibacillaceae</taxon>
        <taxon>Paenibacillus</taxon>
    </lineage>
</organism>
<sequence>MPAEPMAPLVARTLPEGDAWGYQLKWDGVRLLAEIKSAGEVALYSRRLLRKDSVYPEIVRALRKQAHALEDCLLDGELVYWDGDRPSFAKVLQRERAGATGRSSAEGRLLYVVFDLLVSGGRDVRNRPLRERHELLQQLLQRAGAGAPSSALLPCELYRSGADLWSWVEARSWEGVVAKRLDGPYREGKRHDDWRKVKTALRLPVDIVGLKLREGRVASLVMAEDGAFVGSVSLGLSEAMRELLRQRLVPPPQAPTLPCPFVQLPAELTGARIVWLAEPLPCRVTGLERTAAGLLRHPKLLGFGRDESG</sequence>
<evidence type="ECO:0000256" key="1">
    <source>
        <dbReference type="ARBA" id="ARBA00034003"/>
    </source>
</evidence>
<dbReference type="InterPro" id="IPR012340">
    <property type="entry name" value="NA-bd_OB-fold"/>
</dbReference>
<evidence type="ECO:0000259" key="2">
    <source>
        <dbReference type="PROSITE" id="PS50160"/>
    </source>
</evidence>
<dbReference type="GO" id="GO:0006310">
    <property type="term" value="P:DNA recombination"/>
    <property type="evidence" value="ECO:0007669"/>
    <property type="project" value="InterPro"/>
</dbReference>
<dbReference type="PROSITE" id="PS50160">
    <property type="entry name" value="DNA_LIGASE_A3"/>
    <property type="match status" value="1"/>
</dbReference>
<dbReference type="GO" id="GO:0006297">
    <property type="term" value="P:nucleotide-excision repair, DNA gap filling"/>
    <property type="evidence" value="ECO:0007669"/>
    <property type="project" value="TreeGrafter"/>
</dbReference>
<keyword evidence="4" id="KW-1185">Reference proteome</keyword>
<dbReference type="PANTHER" id="PTHR45997">
    <property type="entry name" value="DNA LIGASE 4"/>
    <property type="match status" value="1"/>
</dbReference>
<dbReference type="SUPFAM" id="SSF50249">
    <property type="entry name" value="Nucleic acid-binding proteins"/>
    <property type="match status" value="1"/>
</dbReference>